<reference evidence="2 3" key="1">
    <citation type="journal article" date="2019" name="Nat. Microbiol.">
        <title>Mediterranean grassland soil C-N compound turnover is dependent on rainfall and depth, and is mediated by genomically divergent microorganisms.</title>
        <authorList>
            <person name="Diamond S."/>
            <person name="Andeer P.F."/>
            <person name="Li Z."/>
            <person name="Crits-Christoph A."/>
            <person name="Burstein D."/>
            <person name="Anantharaman K."/>
            <person name="Lane K.R."/>
            <person name="Thomas B.C."/>
            <person name="Pan C."/>
            <person name="Northen T.R."/>
            <person name="Banfield J.F."/>
        </authorList>
    </citation>
    <scope>NUCLEOTIDE SEQUENCE [LARGE SCALE GENOMIC DNA]</scope>
    <source>
        <strain evidence="2">WS_2</strain>
    </source>
</reference>
<proteinExistence type="predicted"/>
<dbReference type="InterPro" id="IPR007235">
    <property type="entry name" value="Glyco_trans_28_C"/>
</dbReference>
<evidence type="ECO:0000313" key="3">
    <source>
        <dbReference type="Proteomes" id="UP000317716"/>
    </source>
</evidence>
<dbReference type="GO" id="GO:0016758">
    <property type="term" value="F:hexosyltransferase activity"/>
    <property type="evidence" value="ECO:0007669"/>
    <property type="project" value="InterPro"/>
</dbReference>
<dbReference type="AlphaFoldDB" id="A0A538T2Y7"/>
<gene>
    <name evidence="2" type="ORF">E6K72_03045</name>
</gene>
<feature type="domain" description="Glycosyl transferase family 28 C-terminal" evidence="1">
    <location>
        <begin position="224"/>
        <end position="307"/>
    </location>
</feature>
<dbReference type="SUPFAM" id="SSF53756">
    <property type="entry name" value="UDP-Glycosyltransferase/glycogen phosphorylase"/>
    <property type="match status" value="1"/>
</dbReference>
<feature type="non-terminal residue" evidence="2">
    <location>
        <position position="311"/>
    </location>
</feature>
<dbReference type="PANTHER" id="PTHR21015:SF28">
    <property type="entry name" value="SLL1722 PROTEIN"/>
    <property type="match status" value="1"/>
</dbReference>
<dbReference type="Gene3D" id="3.40.50.2000">
    <property type="entry name" value="Glycogen Phosphorylase B"/>
    <property type="match status" value="1"/>
</dbReference>
<comment type="caution">
    <text evidence="2">The sequence shown here is derived from an EMBL/GenBank/DDBJ whole genome shotgun (WGS) entry which is preliminary data.</text>
</comment>
<dbReference type="Pfam" id="PF04101">
    <property type="entry name" value="Glyco_tran_28_C"/>
    <property type="match status" value="1"/>
</dbReference>
<evidence type="ECO:0000259" key="1">
    <source>
        <dbReference type="Pfam" id="PF04101"/>
    </source>
</evidence>
<organism evidence="2 3">
    <name type="scientific">Eiseniibacteriota bacterium</name>
    <dbReference type="NCBI Taxonomy" id="2212470"/>
    <lineage>
        <taxon>Bacteria</taxon>
        <taxon>Candidatus Eiseniibacteriota</taxon>
    </lineage>
</organism>
<protein>
    <recommendedName>
        <fullName evidence="1">Glycosyl transferase family 28 C-terminal domain-containing protein</fullName>
    </recommendedName>
</protein>
<dbReference type="EMBL" id="VBOS01000093">
    <property type="protein sequence ID" value="TMQ58007.1"/>
    <property type="molecule type" value="Genomic_DNA"/>
</dbReference>
<evidence type="ECO:0000313" key="2">
    <source>
        <dbReference type="EMBL" id="TMQ58007.1"/>
    </source>
</evidence>
<sequence length="311" mass="33916">MPARWMLYSHDTLGLGHVRRTIAIARAVIAGRSDLSALLVTCSPMVDSLPMPPGLDYMKLPSASKAGPGEYEPRTLAVERERFCGLRAAALRETCAAFSPHLLLVDKSPLGLMGELTDALAALHSSGQARMVVGWRDILDSPAAVHDEWQRQGTLDVLERRYDEIWVYGDPEVFDVRERYHLPPPIADRVHHLGYLAPRITDHERARVREALNVNGEALAVVTVGGGEGGERVLETYLEAGRRHLLPTDMRTVVVTGPFMPEATRRRLAAGASSGTRVMAFVPGLEHLIAAADVVIGRAGYNTVCEAFGGE</sequence>
<dbReference type="Proteomes" id="UP000317716">
    <property type="component" value="Unassembled WGS sequence"/>
</dbReference>
<dbReference type="PANTHER" id="PTHR21015">
    <property type="entry name" value="UDP-N-ACETYLGLUCOSAMINE--N-ACETYLMURAMYL-(PENTAPEPTIDE) PYROPHOSPHORYL-UNDECAPRENOL N-ACETYLGLUCOSAMINE TRANSFERASE 1"/>
    <property type="match status" value="1"/>
</dbReference>
<name>A0A538T2Y7_UNCEI</name>
<accession>A0A538T2Y7</accession>